<dbReference type="AlphaFoldDB" id="A0A7Y4IGL7"/>
<proteinExistence type="predicted"/>
<gene>
    <name evidence="2" type="ORF">HNV28_11200</name>
</gene>
<name>A0A7Y4IGL7_MYXXA</name>
<comment type="caution">
    <text evidence="2">The sequence shown here is derived from an EMBL/GenBank/DDBJ whole genome shotgun (WGS) entry which is preliminary data.</text>
</comment>
<evidence type="ECO:0000313" key="2">
    <source>
        <dbReference type="EMBL" id="NOJ78902.1"/>
    </source>
</evidence>
<protein>
    <submittedName>
        <fullName evidence="2">Uncharacterized protein</fullName>
    </submittedName>
</protein>
<feature type="region of interest" description="Disordered" evidence="1">
    <location>
        <begin position="46"/>
        <end position="69"/>
    </location>
</feature>
<dbReference type="Proteomes" id="UP000533080">
    <property type="component" value="Unassembled WGS sequence"/>
</dbReference>
<sequence length="266" mass="30272">MYVACFDEELHWDSMDPCEDCGTIICSLCNDGLRCANGCGPEPVIQEMDEEPPEPRNLKRPRSWSDSSNHDPLLPLQRFRVIAKRRRRVLLFEEEETMSYDTLRPGPSGVPFYAKIVDIERQWRGSTLVAHHLILEALHAAWFDALAEDLSDLPEYSRWPTWAGRCKFDMVLDTPVYETLLAHLDELEVELEEGLWLQLGVGLHGGESYVNGIPVRIFLPPQAQTELGLVDLSGRYTDKHVILSVDAVASDSLMGQKLDRLSHRIF</sequence>
<accession>A0A7Y4IGL7</accession>
<reference evidence="2 3" key="1">
    <citation type="submission" date="2020-05" db="EMBL/GenBank/DDBJ databases">
        <authorList>
            <person name="Whitworth D."/>
        </authorList>
    </citation>
    <scope>NUCLEOTIDE SEQUENCE [LARGE SCALE GENOMIC DNA]</scope>
    <source>
        <strain evidence="2 3">AM005</strain>
    </source>
</reference>
<dbReference type="EMBL" id="JABFNT010000029">
    <property type="protein sequence ID" value="NOJ78902.1"/>
    <property type="molecule type" value="Genomic_DNA"/>
</dbReference>
<evidence type="ECO:0000313" key="3">
    <source>
        <dbReference type="Proteomes" id="UP000533080"/>
    </source>
</evidence>
<evidence type="ECO:0000256" key="1">
    <source>
        <dbReference type="SAM" id="MobiDB-lite"/>
    </source>
</evidence>
<organism evidence="2 3">
    <name type="scientific">Myxococcus xanthus</name>
    <dbReference type="NCBI Taxonomy" id="34"/>
    <lineage>
        <taxon>Bacteria</taxon>
        <taxon>Pseudomonadati</taxon>
        <taxon>Myxococcota</taxon>
        <taxon>Myxococcia</taxon>
        <taxon>Myxococcales</taxon>
        <taxon>Cystobacterineae</taxon>
        <taxon>Myxococcaceae</taxon>
        <taxon>Myxococcus</taxon>
    </lineage>
</organism>
<dbReference type="RefSeq" id="WP_171441248.1">
    <property type="nucleotide sequence ID" value="NZ_JABFNS010000022.1"/>
</dbReference>